<dbReference type="Pfam" id="PF12002">
    <property type="entry name" value="MgsA_C"/>
    <property type="match status" value="1"/>
</dbReference>
<evidence type="ECO:0000259" key="6">
    <source>
        <dbReference type="PROSITE" id="PS52004"/>
    </source>
</evidence>
<name>A0A812R9D0_9DINO</name>
<dbReference type="GO" id="GO:0017116">
    <property type="term" value="F:single-stranded DNA helicase activity"/>
    <property type="evidence" value="ECO:0007669"/>
    <property type="project" value="TreeGrafter"/>
</dbReference>
<dbReference type="InterPro" id="IPR027417">
    <property type="entry name" value="P-loop_NTPase"/>
</dbReference>
<dbReference type="InterPro" id="IPR014031">
    <property type="entry name" value="Ketoacyl_synth_C"/>
</dbReference>
<dbReference type="PANTHER" id="PTHR13779:SF7">
    <property type="entry name" value="ATPASE WRNIP1"/>
    <property type="match status" value="1"/>
</dbReference>
<dbReference type="GO" id="GO:0000731">
    <property type="term" value="P:DNA synthesis involved in DNA repair"/>
    <property type="evidence" value="ECO:0007669"/>
    <property type="project" value="TreeGrafter"/>
</dbReference>
<evidence type="ECO:0000256" key="4">
    <source>
        <dbReference type="RuleBase" id="RU003694"/>
    </source>
</evidence>
<keyword evidence="3" id="KW-0067">ATP-binding</keyword>
<dbReference type="Gene3D" id="3.40.47.10">
    <property type="match status" value="1"/>
</dbReference>
<sequence length="1840" mass="200818">MAESNDNAVVALRDILGHTLDDADLKKLLHRAGNDVGVALNLHYDQSARADAPKRSAPSVPSFFDRRKCPKTESSQDPTAIDVVEASSQLKSPSVVDVAHTKPAMTSTAPLAERMRPKEMDDLLGQEDALGAVLRQAVQEDHLPSLILWGPPGCGKTSFAHCVAAATRRSFRSLSAAKAGVAELREELSRAAGTFKLRKLGTILFVDEFHRWSKAQQDGLLLDCEKGTITLIAATTENPSFSINNAILSRCRLVVFGKLSVDAIGHVIDRALRDDLVLAGRTLTCDARLLLANAADGDARVALNSLELAAQLAEPGSPIDGDTVKAAIQKRALYDRNGDFHYDLISALHKSMRGGCADASLYYATRMLTAGEEPRYITRRLIRFASEDVGLADPLALSQAVAADQAVHAIGMPEAGVVIAQCVIYLALAPKSCAVYRAYAAAKEICDKEPHAPVPLHIRNAPTKMMKALGYGDGYVYNPSAGYTRGREPPELAAFSMGSAGHLRLSPLTIHGMELNLLGAITGVCIGRMAVELRQVLHGIASSAAALLPASSHAWSMMDRTAPFAAMCFHMSSCAVLSPYVVAGLEGLLREAQLHRHMLLPTVASSLWQNCQRLLKRLAAGTSDDAMDKAGQFLVAGHLGLSDVSLFRRMGQMSMIMLPYALDQPACDMTADQDAVPHPERGGDMDALGSFTARAVDALAREGYCVIQLPLSEEQAEEAQVEVTCGRYRWKRLRREFEPSYLGRHQKCKTAWLEEMVEEKQEMDSPVDLLDLYLARFTQFLLPVAPFALDFMPHSRTSGMLRVPASSEGAGVAETVSDEDIAKGLVDEHVDFLKRRKLCMFLMAHGSGGELSLYPKDGTQIVLAAQAGRLVVFRHDRISYAYRPDSEDDLVLQAWVLTAPPQFQFGEVDGDQKAKDELYGLVSGPNTPEGRRVCVYGVGLSLPAAAFEKLNSYWCAVASGTDGYIYAPIDRFDIEQYTRTGDEWQIGFTYTVHGGFCKDIFSFDNDFFNVTEEEAYMLAPAARQLLERSYEALFNTGLRKKDVRGKRVGVYIGHSGDDFSIDPRFTVGGSDAHRYGYQARKWSNIAGRICYNLGLQGPQALLDTACSSALVAYGVGHTALRQVTAQQTRAGQDSGITEALMGGANLIPGPGNYINLCGPHMLSISGRCFTFDMSADGFERGEGSSCFFARSEERVTREAIATVIGACLNQDGRSASMTAPNGPSQQECVRGSMKEAGLTANQITCSELHGTGTALGDPIEVGALRGVMQDRKAPIMQTSAKSHIGHLEANAGQAGIIKCMLMCNSCAGTPNCHLYILNPHLDVNGYPTVFNTELAEYGNQSGYSGVSSFGFGGANARADVYAVASRGPRKPGKVNLEKVDYVVVSCPFDEGPMHYVDGKEVPTSGSRIARNRGRYRCDNIRDEFDQYDYNSSLYDGKFQMSPPEEMAGDRPDSGIGIVGSWDCFKQTTEMTPSTDGDSWSCMVVLGETRYERFQLCLMKNPELAIYPYVNNGSMTTRVVGPHGEGKGKFWMMDGRDDEIPAGTHFRITLQWGLRLRVHWQRADTMLTGGGVSVPKLLGAKSRHRYFVVGSWTSWNCLEMQSSGAKEGSFEATVRIGMSRSESFYFVRDQDQEQLIYPAKPALDSGAAEIPVRGPDALGNSKCWRITGKYGESVRIRLEIVDALVKVSVASLIRPDSGWIASGVTGPARHSYWVLGSFNDWTPEQMLPGERPGTFVLRGEAKCSRQQDQRFTIMVDEDPDLVLYPDAAGSVPPGLTIVKGPGRVEDDRDFLLNCLKDGTDFEIVLDFNAQDKRKIVDVRWITPPVDEGSMKATFLRFFGSR</sequence>
<dbReference type="Gene3D" id="1.10.8.60">
    <property type="match status" value="1"/>
</dbReference>
<evidence type="ECO:0000256" key="5">
    <source>
        <dbReference type="SAM" id="MobiDB-lite"/>
    </source>
</evidence>
<evidence type="ECO:0000313" key="8">
    <source>
        <dbReference type="Proteomes" id="UP000604046"/>
    </source>
</evidence>
<dbReference type="SUPFAM" id="SSF48019">
    <property type="entry name" value="post-AAA+ oligomerization domain-like"/>
    <property type="match status" value="1"/>
</dbReference>
<dbReference type="Gene3D" id="1.10.3710.10">
    <property type="entry name" value="DNA polymerase III clamp loader subunits, C-terminal domain"/>
    <property type="match status" value="1"/>
</dbReference>
<dbReference type="Gene3D" id="1.20.272.10">
    <property type="match status" value="1"/>
</dbReference>
<dbReference type="InterPro" id="IPR016039">
    <property type="entry name" value="Thiolase-like"/>
</dbReference>
<dbReference type="SUPFAM" id="SSF52540">
    <property type="entry name" value="P-loop containing nucleoside triphosphate hydrolases"/>
    <property type="match status" value="1"/>
</dbReference>
<evidence type="ECO:0000313" key="7">
    <source>
        <dbReference type="EMBL" id="CAE7429109.1"/>
    </source>
</evidence>
<dbReference type="InterPro" id="IPR008921">
    <property type="entry name" value="DNA_pol3_clamp-load_cplx_C"/>
</dbReference>
<dbReference type="InterPro" id="IPR032423">
    <property type="entry name" value="AAA_assoc_2"/>
</dbReference>
<dbReference type="InterPro" id="IPR003593">
    <property type="entry name" value="AAA+_ATPase"/>
</dbReference>
<comment type="caution">
    <text evidence="7">The sequence shown here is derived from an EMBL/GenBank/DDBJ whole genome shotgun (WGS) entry which is preliminary data.</text>
</comment>
<dbReference type="OrthoDB" id="10265467at2759"/>
<keyword evidence="4" id="KW-0808">Transferase</keyword>
<dbReference type="GO" id="GO:0008047">
    <property type="term" value="F:enzyme activator activity"/>
    <property type="evidence" value="ECO:0007669"/>
    <property type="project" value="TreeGrafter"/>
</dbReference>
<dbReference type="SUPFAM" id="SSF53901">
    <property type="entry name" value="Thiolase-like"/>
    <property type="match status" value="1"/>
</dbReference>
<evidence type="ECO:0000256" key="3">
    <source>
        <dbReference type="ARBA" id="ARBA00022840"/>
    </source>
</evidence>
<dbReference type="CDD" id="cd00009">
    <property type="entry name" value="AAA"/>
    <property type="match status" value="1"/>
</dbReference>
<reference evidence="7" key="1">
    <citation type="submission" date="2021-02" db="EMBL/GenBank/DDBJ databases">
        <authorList>
            <person name="Dougan E. K."/>
            <person name="Rhodes N."/>
            <person name="Thang M."/>
            <person name="Chan C."/>
        </authorList>
    </citation>
    <scope>NUCLEOTIDE SEQUENCE</scope>
</reference>
<dbReference type="Pfam" id="PF02801">
    <property type="entry name" value="Ketoacyl-synt_C"/>
    <property type="match status" value="1"/>
</dbReference>
<keyword evidence="2" id="KW-0547">Nucleotide-binding</keyword>
<keyword evidence="8" id="KW-1185">Reference proteome</keyword>
<dbReference type="GO" id="GO:0016887">
    <property type="term" value="F:ATP hydrolysis activity"/>
    <property type="evidence" value="ECO:0007669"/>
    <property type="project" value="InterPro"/>
</dbReference>
<feature type="region of interest" description="Disordered" evidence="5">
    <location>
        <begin position="48"/>
        <end position="81"/>
    </location>
</feature>
<dbReference type="Gene3D" id="2.60.120.620">
    <property type="entry name" value="q2cbj1_9rhob like domain"/>
    <property type="match status" value="1"/>
</dbReference>
<accession>A0A812R9D0</accession>
<dbReference type="GO" id="GO:0003677">
    <property type="term" value="F:DNA binding"/>
    <property type="evidence" value="ECO:0007669"/>
    <property type="project" value="InterPro"/>
</dbReference>
<dbReference type="PROSITE" id="PS52004">
    <property type="entry name" value="KS3_2"/>
    <property type="match status" value="1"/>
</dbReference>
<comment type="similarity">
    <text evidence="4">Belongs to the thiolase-like superfamily. Beta-ketoacyl-ACP synthases family.</text>
</comment>
<organism evidence="7 8">
    <name type="scientific">Symbiodinium natans</name>
    <dbReference type="NCBI Taxonomy" id="878477"/>
    <lineage>
        <taxon>Eukaryota</taxon>
        <taxon>Sar</taxon>
        <taxon>Alveolata</taxon>
        <taxon>Dinophyceae</taxon>
        <taxon>Suessiales</taxon>
        <taxon>Symbiodiniaceae</taxon>
        <taxon>Symbiodinium</taxon>
    </lineage>
</organism>
<dbReference type="GO" id="GO:0005524">
    <property type="term" value="F:ATP binding"/>
    <property type="evidence" value="ECO:0007669"/>
    <property type="project" value="UniProtKB-KW"/>
</dbReference>
<dbReference type="GO" id="GO:0006261">
    <property type="term" value="P:DNA-templated DNA replication"/>
    <property type="evidence" value="ECO:0007669"/>
    <property type="project" value="TreeGrafter"/>
</dbReference>
<protein>
    <submittedName>
        <fullName evidence="7">WRNIP1 protein</fullName>
    </submittedName>
</protein>
<evidence type="ECO:0000256" key="1">
    <source>
        <dbReference type="ARBA" id="ARBA00008959"/>
    </source>
</evidence>
<dbReference type="SMART" id="SM00382">
    <property type="entry name" value="AAA"/>
    <property type="match status" value="1"/>
</dbReference>
<dbReference type="GO" id="GO:0005634">
    <property type="term" value="C:nucleus"/>
    <property type="evidence" value="ECO:0007669"/>
    <property type="project" value="TreeGrafter"/>
</dbReference>
<dbReference type="InterPro" id="IPR020841">
    <property type="entry name" value="PKS_Beta-ketoAc_synthase_dom"/>
</dbReference>
<evidence type="ECO:0000256" key="2">
    <source>
        <dbReference type="ARBA" id="ARBA00022741"/>
    </source>
</evidence>
<proteinExistence type="inferred from homology"/>
<dbReference type="Pfam" id="PF00109">
    <property type="entry name" value="ketoacyl-synt"/>
    <property type="match status" value="1"/>
</dbReference>
<dbReference type="Proteomes" id="UP000604046">
    <property type="component" value="Unassembled WGS sequence"/>
</dbReference>
<dbReference type="CDD" id="cd00833">
    <property type="entry name" value="PKS"/>
    <property type="match status" value="1"/>
</dbReference>
<dbReference type="InterPro" id="IPR003959">
    <property type="entry name" value="ATPase_AAA_core"/>
</dbReference>
<dbReference type="GO" id="GO:0016746">
    <property type="term" value="F:acyltransferase activity"/>
    <property type="evidence" value="ECO:0007669"/>
    <property type="project" value="InterPro"/>
</dbReference>
<feature type="domain" description="Ketosynthase family 3 (KS3)" evidence="6">
    <location>
        <begin position="930"/>
        <end position="1362"/>
    </location>
</feature>
<gene>
    <name evidence="7" type="primary">WRNIP1</name>
    <name evidence="7" type="ORF">SNAT2548_LOCUS23326</name>
</gene>
<dbReference type="PANTHER" id="PTHR13779">
    <property type="entry name" value="WERNER HELICASE-INTERACTING PROTEIN 1 FAMILY MEMBER"/>
    <property type="match status" value="1"/>
</dbReference>
<dbReference type="Pfam" id="PF00004">
    <property type="entry name" value="AAA"/>
    <property type="match status" value="1"/>
</dbReference>
<dbReference type="NCBIfam" id="TIGR04556">
    <property type="entry name" value="PKS_assoc"/>
    <property type="match status" value="1"/>
</dbReference>
<dbReference type="EMBL" id="CAJNDS010002318">
    <property type="protein sequence ID" value="CAE7429109.1"/>
    <property type="molecule type" value="Genomic_DNA"/>
</dbReference>
<dbReference type="InterPro" id="IPR051314">
    <property type="entry name" value="AAA_ATPase_RarA/MGS1/WRNIP1"/>
</dbReference>
<dbReference type="SMART" id="SM00825">
    <property type="entry name" value="PKS_KS"/>
    <property type="match status" value="1"/>
</dbReference>
<dbReference type="Gene3D" id="3.40.50.300">
    <property type="entry name" value="P-loop containing nucleotide triphosphate hydrolases"/>
    <property type="match status" value="1"/>
</dbReference>
<dbReference type="CDD" id="cd18139">
    <property type="entry name" value="HLD_clamp_RarA"/>
    <property type="match status" value="1"/>
</dbReference>
<comment type="similarity">
    <text evidence="1">Belongs to the AAA ATPase family. RarA/MGS1/WRNIP1 subfamily.</text>
</comment>
<dbReference type="InterPro" id="IPR021886">
    <property type="entry name" value="MgsA_C"/>
</dbReference>
<dbReference type="InterPro" id="IPR030834">
    <property type="entry name" value="PKS_assoc_dom"/>
</dbReference>
<dbReference type="InterPro" id="IPR014030">
    <property type="entry name" value="Ketoacyl_synth_N"/>
</dbReference>
<dbReference type="Pfam" id="PF16193">
    <property type="entry name" value="AAA_assoc_2"/>
    <property type="match status" value="1"/>
</dbReference>
<dbReference type="FunFam" id="1.20.272.10:FF:000001">
    <property type="entry name" value="Putative AAA family ATPase"/>
    <property type="match status" value="1"/>
</dbReference>